<name>A0A0E9RSQ0_ANGAN</name>
<dbReference type="EMBL" id="GBXM01076386">
    <property type="protein sequence ID" value="JAH32191.1"/>
    <property type="molecule type" value="Transcribed_RNA"/>
</dbReference>
<dbReference type="AlphaFoldDB" id="A0A0E9RSQ0"/>
<evidence type="ECO:0000313" key="1">
    <source>
        <dbReference type="EMBL" id="JAH32191.1"/>
    </source>
</evidence>
<sequence>MYYPPLFKRKLSFPPTYFIIKQQRPNKPQSVQTIYYKNSFWLLLNFHFSL</sequence>
<proteinExistence type="predicted"/>
<reference evidence="1" key="2">
    <citation type="journal article" date="2015" name="Fish Shellfish Immunol.">
        <title>Early steps in the European eel (Anguilla anguilla)-Vibrio vulnificus interaction in the gills: Role of the RtxA13 toxin.</title>
        <authorList>
            <person name="Callol A."/>
            <person name="Pajuelo D."/>
            <person name="Ebbesson L."/>
            <person name="Teles M."/>
            <person name="MacKenzie S."/>
            <person name="Amaro C."/>
        </authorList>
    </citation>
    <scope>NUCLEOTIDE SEQUENCE</scope>
</reference>
<accession>A0A0E9RSQ0</accession>
<reference evidence="1" key="1">
    <citation type="submission" date="2014-11" db="EMBL/GenBank/DDBJ databases">
        <authorList>
            <person name="Amaro Gonzalez C."/>
        </authorList>
    </citation>
    <scope>NUCLEOTIDE SEQUENCE</scope>
</reference>
<organism evidence="1">
    <name type="scientific">Anguilla anguilla</name>
    <name type="common">European freshwater eel</name>
    <name type="synonym">Muraena anguilla</name>
    <dbReference type="NCBI Taxonomy" id="7936"/>
    <lineage>
        <taxon>Eukaryota</taxon>
        <taxon>Metazoa</taxon>
        <taxon>Chordata</taxon>
        <taxon>Craniata</taxon>
        <taxon>Vertebrata</taxon>
        <taxon>Euteleostomi</taxon>
        <taxon>Actinopterygii</taxon>
        <taxon>Neopterygii</taxon>
        <taxon>Teleostei</taxon>
        <taxon>Anguilliformes</taxon>
        <taxon>Anguillidae</taxon>
        <taxon>Anguilla</taxon>
    </lineage>
</organism>
<protein>
    <submittedName>
        <fullName evidence="1">Uncharacterized protein</fullName>
    </submittedName>
</protein>